<evidence type="ECO:0000313" key="1">
    <source>
        <dbReference type="EMBL" id="TFK96094.1"/>
    </source>
</evidence>
<organism evidence="1 2">
    <name type="scientific">Pterulicium gracile</name>
    <dbReference type="NCBI Taxonomy" id="1884261"/>
    <lineage>
        <taxon>Eukaryota</taxon>
        <taxon>Fungi</taxon>
        <taxon>Dikarya</taxon>
        <taxon>Basidiomycota</taxon>
        <taxon>Agaricomycotina</taxon>
        <taxon>Agaricomycetes</taxon>
        <taxon>Agaricomycetidae</taxon>
        <taxon>Agaricales</taxon>
        <taxon>Pleurotineae</taxon>
        <taxon>Pterulaceae</taxon>
        <taxon>Pterulicium</taxon>
    </lineage>
</organism>
<proteinExistence type="predicted"/>
<dbReference type="Proteomes" id="UP000305067">
    <property type="component" value="Unassembled WGS sequence"/>
</dbReference>
<evidence type="ECO:0000313" key="2">
    <source>
        <dbReference type="Proteomes" id="UP000305067"/>
    </source>
</evidence>
<feature type="non-terminal residue" evidence="1">
    <location>
        <position position="1"/>
    </location>
</feature>
<dbReference type="EMBL" id="ML178867">
    <property type="protein sequence ID" value="TFK96094.1"/>
    <property type="molecule type" value="Genomic_DNA"/>
</dbReference>
<accession>A0A5C3Q1W2</accession>
<gene>
    <name evidence="1" type="ORF">BDV98DRAFT_516418</name>
</gene>
<keyword evidence="2" id="KW-1185">Reference proteome</keyword>
<dbReference type="OrthoDB" id="3049698at2759"/>
<sequence>KLARHKKIDFNGYYFADADVRINNKERVGMVMKEVWDVTGYRFTVHDHRSMKTGNKTRAHCCQDQEKTKALKPSPGPNVKHRGYAAMERFACKGTLTVCSRWPSAYAERQRVSIRMKHEKKHQAYYSVALPPEALWIIEENVERSTPTELVGRIQALYRNLTSAQVHRAWTEKSQVLWERRADQLPSARALLAECGDEVDVLDTVMEEGVEQLCWAYKKLAKDLKKDEFTKEIAMDATYRTNSKHLKLYAIIAEVDGAGVPIGYCLLSTASALNPGKRKRALLRWATALQEHYDLDSAFVHPNQDVAEIGMVRDWWPLAKIQICWWH</sequence>
<reference evidence="1 2" key="1">
    <citation type="journal article" date="2019" name="Nat. Ecol. Evol.">
        <title>Megaphylogeny resolves global patterns of mushroom evolution.</title>
        <authorList>
            <person name="Varga T."/>
            <person name="Krizsan K."/>
            <person name="Foldi C."/>
            <person name="Dima B."/>
            <person name="Sanchez-Garcia M."/>
            <person name="Sanchez-Ramirez S."/>
            <person name="Szollosi G.J."/>
            <person name="Szarkandi J.G."/>
            <person name="Papp V."/>
            <person name="Albert L."/>
            <person name="Andreopoulos W."/>
            <person name="Angelini C."/>
            <person name="Antonin V."/>
            <person name="Barry K.W."/>
            <person name="Bougher N.L."/>
            <person name="Buchanan P."/>
            <person name="Buyck B."/>
            <person name="Bense V."/>
            <person name="Catcheside P."/>
            <person name="Chovatia M."/>
            <person name="Cooper J."/>
            <person name="Damon W."/>
            <person name="Desjardin D."/>
            <person name="Finy P."/>
            <person name="Geml J."/>
            <person name="Haridas S."/>
            <person name="Hughes K."/>
            <person name="Justo A."/>
            <person name="Karasinski D."/>
            <person name="Kautmanova I."/>
            <person name="Kiss B."/>
            <person name="Kocsube S."/>
            <person name="Kotiranta H."/>
            <person name="LaButti K.M."/>
            <person name="Lechner B.E."/>
            <person name="Liimatainen K."/>
            <person name="Lipzen A."/>
            <person name="Lukacs Z."/>
            <person name="Mihaltcheva S."/>
            <person name="Morgado L.N."/>
            <person name="Niskanen T."/>
            <person name="Noordeloos M.E."/>
            <person name="Ohm R.A."/>
            <person name="Ortiz-Santana B."/>
            <person name="Ovrebo C."/>
            <person name="Racz N."/>
            <person name="Riley R."/>
            <person name="Savchenko A."/>
            <person name="Shiryaev A."/>
            <person name="Soop K."/>
            <person name="Spirin V."/>
            <person name="Szebenyi C."/>
            <person name="Tomsovsky M."/>
            <person name="Tulloss R.E."/>
            <person name="Uehling J."/>
            <person name="Grigoriev I.V."/>
            <person name="Vagvolgyi C."/>
            <person name="Papp T."/>
            <person name="Martin F.M."/>
            <person name="Miettinen O."/>
            <person name="Hibbett D.S."/>
            <person name="Nagy L.G."/>
        </authorList>
    </citation>
    <scope>NUCLEOTIDE SEQUENCE [LARGE SCALE GENOMIC DNA]</scope>
    <source>
        <strain evidence="1 2">CBS 309.79</strain>
    </source>
</reference>
<name>A0A5C3Q1W2_9AGAR</name>
<protein>
    <recommendedName>
        <fullName evidence="3">MULE transposase domain-containing protein</fullName>
    </recommendedName>
</protein>
<evidence type="ECO:0008006" key="3">
    <source>
        <dbReference type="Google" id="ProtNLM"/>
    </source>
</evidence>
<dbReference type="STRING" id="1884261.A0A5C3Q1W2"/>
<dbReference type="AlphaFoldDB" id="A0A5C3Q1W2"/>